<dbReference type="Proteomes" id="UP000326924">
    <property type="component" value="Unassembled WGS sequence"/>
</dbReference>
<protein>
    <submittedName>
        <fullName evidence="1">Uncharacterized protein</fullName>
    </submittedName>
</protein>
<evidence type="ECO:0000313" key="1">
    <source>
        <dbReference type="EMBL" id="KAA8894600.1"/>
    </source>
</evidence>
<dbReference type="InParanoid" id="A0A5J5EGT7"/>
<dbReference type="EMBL" id="VXIS01000327">
    <property type="protein sequence ID" value="KAA8894600.1"/>
    <property type="molecule type" value="Genomic_DNA"/>
</dbReference>
<evidence type="ECO:0000313" key="2">
    <source>
        <dbReference type="Proteomes" id="UP000326924"/>
    </source>
</evidence>
<organism evidence="1 2">
    <name type="scientific">Sphaerosporella brunnea</name>
    <dbReference type="NCBI Taxonomy" id="1250544"/>
    <lineage>
        <taxon>Eukaryota</taxon>
        <taxon>Fungi</taxon>
        <taxon>Dikarya</taxon>
        <taxon>Ascomycota</taxon>
        <taxon>Pezizomycotina</taxon>
        <taxon>Pezizomycetes</taxon>
        <taxon>Pezizales</taxon>
        <taxon>Pyronemataceae</taxon>
        <taxon>Sphaerosporella</taxon>
    </lineage>
</organism>
<keyword evidence="2" id="KW-1185">Reference proteome</keyword>
<dbReference type="AlphaFoldDB" id="A0A5J5EGT7"/>
<comment type="caution">
    <text evidence="1">The sequence shown here is derived from an EMBL/GenBank/DDBJ whole genome shotgun (WGS) entry which is preliminary data.</text>
</comment>
<sequence length="83" mass="9846">MSFKTCDICRYFGNEGNFARHMRQVHHMYCCHEHMQYVKAAHYVTKRTGRLECGCYHRLRIGAGSADWWRTWMLAKASLVKCT</sequence>
<reference evidence="1 2" key="1">
    <citation type="submission" date="2019-09" db="EMBL/GenBank/DDBJ databases">
        <title>Draft genome of the ectomycorrhizal ascomycete Sphaerosporella brunnea.</title>
        <authorList>
            <consortium name="DOE Joint Genome Institute"/>
            <person name="Benucci G.M."/>
            <person name="Marozzi G."/>
            <person name="Antonielli L."/>
            <person name="Sanchez S."/>
            <person name="Marco P."/>
            <person name="Wang X."/>
            <person name="Falini L.B."/>
            <person name="Barry K."/>
            <person name="Haridas S."/>
            <person name="Lipzen A."/>
            <person name="Labutti K."/>
            <person name="Grigoriev I.V."/>
            <person name="Murat C."/>
            <person name="Martin F."/>
            <person name="Albertini E."/>
            <person name="Donnini D."/>
            <person name="Bonito G."/>
        </authorList>
    </citation>
    <scope>NUCLEOTIDE SEQUENCE [LARGE SCALE GENOMIC DNA]</scope>
    <source>
        <strain evidence="1 2">Sb_GMNB300</strain>
    </source>
</reference>
<gene>
    <name evidence="1" type="ORF">FN846DRAFT_912731</name>
</gene>
<proteinExistence type="predicted"/>
<name>A0A5J5EGT7_9PEZI</name>
<accession>A0A5J5EGT7</accession>